<evidence type="ECO:0000256" key="1">
    <source>
        <dbReference type="SAM" id="MobiDB-lite"/>
    </source>
</evidence>
<comment type="caution">
    <text evidence="3">The sequence shown here is derived from an EMBL/GenBank/DDBJ whole genome shotgun (WGS) entry which is preliminary data.</text>
</comment>
<feature type="transmembrane region" description="Helical" evidence="2">
    <location>
        <begin position="65"/>
        <end position="87"/>
    </location>
</feature>
<name>A0ABT6SME0_9ACTN</name>
<keyword evidence="2" id="KW-0472">Membrane</keyword>
<dbReference type="Proteomes" id="UP001223978">
    <property type="component" value="Unassembled WGS sequence"/>
</dbReference>
<feature type="compositionally biased region" description="Polar residues" evidence="1">
    <location>
        <begin position="158"/>
        <end position="167"/>
    </location>
</feature>
<dbReference type="RefSeq" id="WP_282546939.1">
    <property type="nucleotide sequence ID" value="NZ_JASCIQ010000058.1"/>
</dbReference>
<evidence type="ECO:0008006" key="5">
    <source>
        <dbReference type="Google" id="ProtNLM"/>
    </source>
</evidence>
<keyword evidence="2" id="KW-0812">Transmembrane</keyword>
<evidence type="ECO:0000313" key="3">
    <source>
        <dbReference type="EMBL" id="MDI3409069.1"/>
    </source>
</evidence>
<feature type="region of interest" description="Disordered" evidence="1">
    <location>
        <begin position="91"/>
        <end position="173"/>
    </location>
</feature>
<feature type="compositionally biased region" description="Low complexity" evidence="1">
    <location>
        <begin position="125"/>
        <end position="135"/>
    </location>
</feature>
<gene>
    <name evidence="3" type="ORF">QIS96_35290</name>
</gene>
<evidence type="ECO:0000313" key="4">
    <source>
        <dbReference type="Proteomes" id="UP001223978"/>
    </source>
</evidence>
<reference evidence="3 4" key="1">
    <citation type="submission" date="2023-05" db="EMBL/GenBank/DDBJ databases">
        <title>Draft genome sequence of Streptomyces sp. B-S-A6 isolated from a cave soil in Thailand.</title>
        <authorList>
            <person name="Chamroensaksri N."/>
            <person name="Muangham S."/>
        </authorList>
    </citation>
    <scope>NUCLEOTIDE SEQUENCE [LARGE SCALE GENOMIC DNA]</scope>
    <source>
        <strain evidence="3 4">B-S-A6</strain>
    </source>
</reference>
<feature type="compositionally biased region" description="Pro residues" evidence="1">
    <location>
        <begin position="15"/>
        <end position="56"/>
    </location>
</feature>
<proteinExistence type="predicted"/>
<organism evidence="3 4">
    <name type="scientific">Streptomyces cavernicola</name>
    <dbReference type="NCBI Taxonomy" id="3043613"/>
    <lineage>
        <taxon>Bacteria</taxon>
        <taxon>Bacillati</taxon>
        <taxon>Actinomycetota</taxon>
        <taxon>Actinomycetes</taxon>
        <taxon>Kitasatosporales</taxon>
        <taxon>Streptomycetaceae</taxon>
        <taxon>Streptomyces</taxon>
    </lineage>
</organism>
<feature type="compositionally biased region" description="Low complexity" evidence="1">
    <location>
        <begin position="96"/>
        <end position="106"/>
    </location>
</feature>
<keyword evidence="4" id="KW-1185">Reference proteome</keyword>
<keyword evidence="2" id="KW-1133">Transmembrane helix</keyword>
<dbReference type="EMBL" id="JASCIQ010000058">
    <property type="protein sequence ID" value="MDI3409069.1"/>
    <property type="molecule type" value="Genomic_DNA"/>
</dbReference>
<sequence length="303" mass="30635">MSNSFGPPDGGFGPPQGPPGPPQGPPPGGFPPQGPPPGMPPGGPLGPPQGPFPPGSPRGSTNTTAIVLGIVGVLVLAVIAVAVFIIIPNPFGGGSDNNSSSSSGVSAAPTADSSGSGGMDSENGADATTAAPDPTESAFKDVTSGDCLPVWDTGHGGTSTVEWSSEQPPDPVSCKSEDALVQVTGTTGGCDSGTNEATWTYSSPTSGETTQLCLSRIYHKGGCFLANQENGKIVGMGPMTAVDCTAKKVPSAYNQIMHITGVYNTSKGTDPSLCRRVQNDQTTYWSWTVDDGDTLLCTMVYQG</sequence>
<accession>A0ABT6SME0</accession>
<feature type="region of interest" description="Disordered" evidence="1">
    <location>
        <begin position="1"/>
        <end position="59"/>
    </location>
</feature>
<protein>
    <recommendedName>
        <fullName evidence="5">Ricin B lectin domain-containing protein</fullName>
    </recommendedName>
</protein>
<evidence type="ECO:0000256" key="2">
    <source>
        <dbReference type="SAM" id="Phobius"/>
    </source>
</evidence>